<name>A0ABW0YVQ4_9ACTN</name>
<dbReference type="SUPFAM" id="SSF47413">
    <property type="entry name" value="lambda repressor-like DNA-binding domains"/>
    <property type="match status" value="1"/>
</dbReference>
<dbReference type="Pfam" id="PF13560">
    <property type="entry name" value="HTH_31"/>
    <property type="match status" value="1"/>
</dbReference>
<proteinExistence type="predicted"/>
<dbReference type="PANTHER" id="PTHR46797:SF1">
    <property type="entry name" value="METHYLPHOSPHONATE SYNTHASE"/>
    <property type="match status" value="1"/>
</dbReference>
<dbReference type="PROSITE" id="PS50943">
    <property type="entry name" value="HTH_CROC1"/>
    <property type="match status" value="1"/>
</dbReference>
<dbReference type="InterPro" id="IPR001387">
    <property type="entry name" value="Cro/C1-type_HTH"/>
</dbReference>
<dbReference type="PANTHER" id="PTHR46797">
    <property type="entry name" value="HTH-TYPE TRANSCRIPTIONAL REGULATOR"/>
    <property type="match status" value="1"/>
</dbReference>
<dbReference type="Proteomes" id="UP001596083">
    <property type="component" value="Unassembled WGS sequence"/>
</dbReference>
<keyword evidence="5" id="KW-1185">Reference proteome</keyword>
<dbReference type="Gene3D" id="1.10.260.40">
    <property type="entry name" value="lambda repressor-like DNA-binding domains"/>
    <property type="match status" value="1"/>
</dbReference>
<keyword evidence="1" id="KW-0238">DNA-binding</keyword>
<dbReference type="InterPro" id="IPR050807">
    <property type="entry name" value="TransReg_Diox_bact_type"/>
</dbReference>
<evidence type="ECO:0000313" key="4">
    <source>
        <dbReference type="EMBL" id="MFC5720596.1"/>
    </source>
</evidence>
<dbReference type="InterPro" id="IPR010982">
    <property type="entry name" value="Lambda_DNA-bd_dom_sf"/>
</dbReference>
<gene>
    <name evidence="4" type="ORF">ACFP1Z_10525</name>
</gene>
<dbReference type="CDD" id="cd00093">
    <property type="entry name" value="HTH_XRE"/>
    <property type="match status" value="1"/>
</dbReference>
<reference evidence="5" key="1">
    <citation type="journal article" date="2019" name="Int. J. Syst. Evol. Microbiol.">
        <title>The Global Catalogue of Microorganisms (GCM) 10K type strain sequencing project: providing services to taxonomists for standard genome sequencing and annotation.</title>
        <authorList>
            <consortium name="The Broad Institute Genomics Platform"/>
            <consortium name="The Broad Institute Genome Sequencing Center for Infectious Disease"/>
            <person name="Wu L."/>
            <person name="Ma J."/>
        </authorList>
    </citation>
    <scope>NUCLEOTIDE SEQUENCE [LARGE SCALE GENOMIC DNA]</scope>
    <source>
        <strain evidence="5">CGMCC 4.7304</strain>
    </source>
</reference>
<protein>
    <submittedName>
        <fullName evidence="4">Helix-turn-helix domain-containing protein</fullName>
    </submittedName>
</protein>
<sequence>MSEQHVGQRIRELRKIRQMSVRQLANAVAVSVSALEKYERGDRTVSPATLARLAQALKVGPTSLTGQPYLNGAEAEVQAQAVIPELRRILLTHDNPDDLTVRPRPLRVLAQEMAEVSRLRQDGAYIPMGPLLPGLLTELTHVALSTQDSAAYWWLARGYRAVNSLAHKMGYHDLSFTAIERVHWAADRSGDPLMQVTAAYLKAGAMIRMGTFTSARRVLEGLADQVSRMAPEGCLRPQDLAVLGGVQLKLAVLEARDGNSAPSRARLEEAGRIARLLGRDSDHYEMSFGPTNLRIHEVAALIDMGNEGVREALARLREWGEEQERDEWAPSESVPAERRSHHHIDVAAAKLAVGDRNGAHQEHLAARRISPVHARYHPTLRATAATLVRLGRNQDDSVAAMARWAGASTAVKG</sequence>
<dbReference type="SMART" id="SM00530">
    <property type="entry name" value="HTH_XRE"/>
    <property type="match status" value="1"/>
</dbReference>
<evidence type="ECO:0000256" key="2">
    <source>
        <dbReference type="SAM" id="MobiDB-lite"/>
    </source>
</evidence>
<evidence type="ECO:0000313" key="5">
    <source>
        <dbReference type="Proteomes" id="UP001596083"/>
    </source>
</evidence>
<feature type="domain" description="HTH cro/C1-type" evidence="3">
    <location>
        <begin position="10"/>
        <end position="64"/>
    </location>
</feature>
<feature type="region of interest" description="Disordered" evidence="2">
    <location>
        <begin position="321"/>
        <end position="341"/>
    </location>
</feature>
<accession>A0ABW0YVQ4</accession>
<dbReference type="EMBL" id="JBHSPB010000005">
    <property type="protein sequence ID" value="MFC5720596.1"/>
    <property type="molecule type" value="Genomic_DNA"/>
</dbReference>
<evidence type="ECO:0000256" key="1">
    <source>
        <dbReference type="ARBA" id="ARBA00023125"/>
    </source>
</evidence>
<organism evidence="4 5">
    <name type="scientific">Streptomyces gamaensis</name>
    <dbReference type="NCBI Taxonomy" id="1763542"/>
    <lineage>
        <taxon>Bacteria</taxon>
        <taxon>Bacillati</taxon>
        <taxon>Actinomycetota</taxon>
        <taxon>Actinomycetes</taxon>
        <taxon>Kitasatosporales</taxon>
        <taxon>Streptomycetaceae</taxon>
        <taxon>Streptomyces</taxon>
    </lineage>
</organism>
<evidence type="ECO:0000259" key="3">
    <source>
        <dbReference type="PROSITE" id="PS50943"/>
    </source>
</evidence>
<comment type="caution">
    <text evidence="4">The sequence shown here is derived from an EMBL/GenBank/DDBJ whole genome shotgun (WGS) entry which is preliminary data.</text>
</comment>
<dbReference type="RefSeq" id="WP_390315749.1">
    <property type="nucleotide sequence ID" value="NZ_JBHSPB010000005.1"/>
</dbReference>